<dbReference type="Gene3D" id="1.10.10.10">
    <property type="entry name" value="Winged helix-like DNA-binding domain superfamily/Winged helix DNA-binding domain"/>
    <property type="match status" value="1"/>
</dbReference>
<evidence type="ECO:0000313" key="2">
    <source>
        <dbReference type="EMBL" id="ADI02743.1"/>
    </source>
</evidence>
<accession>D7CPW5</accession>
<dbReference type="STRING" id="643648.Slip_1993"/>
<evidence type="ECO:0000259" key="1">
    <source>
        <dbReference type="Pfam" id="PF01726"/>
    </source>
</evidence>
<dbReference type="InterPro" id="IPR006199">
    <property type="entry name" value="LexA_DNA-bd_dom"/>
</dbReference>
<dbReference type="eggNOG" id="COG2345">
    <property type="taxonomic scope" value="Bacteria"/>
</dbReference>
<proteinExistence type="predicted"/>
<dbReference type="SUPFAM" id="SSF46785">
    <property type="entry name" value="Winged helix' DNA-binding domain"/>
    <property type="match status" value="1"/>
</dbReference>
<dbReference type="OrthoDB" id="2381125at2"/>
<dbReference type="InterPro" id="IPR036390">
    <property type="entry name" value="WH_DNA-bd_sf"/>
</dbReference>
<evidence type="ECO:0000313" key="3">
    <source>
        <dbReference type="Proteomes" id="UP000000378"/>
    </source>
</evidence>
<reference evidence="2 3" key="2">
    <citation type="journal article" date="2010" name="Stand. Genomic Sci.">
        <title>Complete genome sequence of Syntrophothermus lipocalidus type strain (TGB-C1).</title>
        <authorList>
            <person name="Djao O.D."/>
            <person name="Zhang X."/>
            <person name="Lucas S."/>
            <person name="Lapidus A."/>
            <person name="Del Rio T.G."/>
            <person name="Nolan M."/>
            <person name="Tice H."/>
            <person name="Cheng J.F."/>
            <person name="Han C."/>
            <person name="Tapia R."/>
            <person name="Goodwin L."/>
            <person name="Pitluck S."/>
            <person name="Liolios K."/>
            <person name="Ivanova N."/>
            <person name="Mavromatis K."/>
            <person name="Mikhailova N."/>
            <person name="Ovchinnikova G."/>
            <person name="Pati A."/>
            <person name="Brambilla E."/>
            <person name="Chen A."/>
            <person name="Palaniappan K."/>
            <person name="Land M."/>
            <person name="Hauser L."/>
            <person name="Chang Y.J."/>
            <person name="Jeffries C.D."/>
            <person name="Rohde M."/>
            <person name="Sikorski J."/>
            <person name="Spring S."/>
            <person name="Goker M."/>
            <person name="Detter J.C."/>
            <person name="Woyke T."/>
            <person name="Bristow J."/>
            <person name="Eisen J.A."/>
            <person name="Markowitz V."/>
            <person name="Hugenholtz P."/>
            <person name="Kyrpides N.C."/>
            <person name="Klenk H.P."/>
        </authorList>
    </citation>
    <scope>NUCLEOTIDE SEQUENCE [LARGE SCALE GENOMIC DNA]</scope>
    <source>
        <strain evidence="3">DSM 12680 / TGB-C1</strain>
    </source>
</reference>
<dbReference type="RefSeq" id="WP_013176145.1">
    <property type="nucleotide sequence ID" value="NC_014220.1"/>
</dbReference>
<dbReference type="InterPro" id="IPR036388">
    <property type="entry name" value="WH-like_DNA-bd_sf"/>
</dbReference>
<name>D7CPW5_SYNLT</name>
<dbReference type="GO" id="GO:0004252">
    <property type="term" value="F:serine-type endopeptidase activity"/>
    <property type="evidence" value="ECO:0007669"/>
    <property type="project" value="InterPro"/>
</dbReference>
<dbReference type="GO" id="GO:0006508">
    <property type="term" value="P:proteolysis"/>
    <property type="evidence" value="ECO:0007669"/>
    <property type="project" value="InterPro"/>
</dbReference>
<reference evidence="3" key="1">
    <citation type="journal article" date="2010" name="Stand. Genomic Sci.">
        <title>Complete genome sequence of Syntrophothermus lipocalidus type strain (TGB-C1T).</title>
        <authorList>
            <consortium name="US DOE Joint Genome Institute (JGI-PGF)"/>
            <person name="Djao O."/>
            <person name="Zhang X."/>
            <person name="Lucas S."/>
            <person name="Lapidus A."/>
            <person name="Glavina Del Rio T."/>
            <person name="Nolan M."/>
            <person name="Tice H."/>
            <person name="Cheng J."/>
            <person name="Han C."/>
            <person name="Tapia R."/>
            <person name="Goodwin L."/>
            <person name="Pitluck S."/>
            <person name="Liolios K."/>
            <person name="Ivanova N."/>
            <person name="Mavromatis K."/>
            <person name="Mikhailova N."/>
            <person name="Ovchinnikova G."/>
            <person name="Pati A."/>
            <person name="Brambilla E."/>
            <person name="Chen A."/>
            <person name="Palaniappan K."/>
            <person name="Land M."/>
            <person name="Hauser L."/>
            <person name="Chang Y."/>
            <person name="Jeffries C."/>
            <person name="Rohde M."/>
            <person name="Sikorski J."/>
            <person name="Spring S."/>
            <person name="Goker M."/>
            <person name="Detter J."/>
            <person name="Woyke T."/>
            <person name="Bristow J."/>
            <person name="Eisen J."/>
            <person name="Markowitz V."/>
            <person name="Hugenholtz P."/>
            <person name="Kyrpides N."/>
            <person name="Klenk H."/>
        </authorList>
    </citation>
    <scope>NUCLEOTIDE SEQUENCE [LARGE SCALE GENOMIC DNA]</scope>
    <source>
        <strain evidence="3">DSM 12680 / TGB-C1</strain>
    </source>
</reference>
<dbReference type="Proteomes" id="UP000000378">
    <property type="component" value="Chromosome"/>
</dbReference>
<gene>
    <name evidence="2" type="ordered locus">Slip_1993</name>
</gene>
<dbReference type="HOGENOM" id="CLU_110273_0_0_9"/>
<dbReference type="KEGG" id="slp:Slip_1993"/>
<dbReference type="Pfam" id="PF01726">
    <property type="entry name" value="LexA_DNA_bind"/>
    <property type="match status" value="1"/>
</dbReference>
<dbReference type="EMBL" id="CP002048">
    <property type="protein sequence ID" value="ADI02743.1"/>
    <property type="molecule type" value="Genomic_DNA"/>
</dbReference>
<feature type="domain" description="LexA repressor DNA-binding" evidence="1">
    <location>
        <begin position="3"/>
        <end position="55"/>
    </location>
</feature>
<organism evidence="2 3">
    <name type="scientific">Syntrophothermus lipocalidus (strain DSM 12680 / TGB-C1)</name>
    <dbReference type="NCBI Taxonomy" id="643648"/>
    <lineage>
        <taxon>Bacteria</taxon>
        <taxon>Bacillati</taxon>
        <taxon>Bacillota</taxon>
        <taxon>Clostridia</taxon>
        <taxon>Eubacteriales</taxon>
        <taxon>Syntrophomonadaceae</taxon>
        <taxon>Syntrophothermus</taxon>
    </lineage>
</organism>
<sequence length="232" mass="26071">MAVTRRQMDFLRIIKQVYEATSLPVHYARVAELLGISKWSAYEMLKTLERKGFLTSQYEVDQEKKYPGRARVMFAPTQLVNLVLSGKTLEDMAPVKEFQLLKERLMSFYDKTTKNAPEELVEQMRTELSSAENPLVFCAYVITILILQLQTLSKTSISLLKNVALEVSEGKIGLAMFVGAAIGSMAKTASRVQRLSHMVDCLSGFQKNLAMLSQSEQALLMNFLSETLAKAT</sequence>
<protein>
    <recommendedName>
        <fullName evidence="1">LexA repressor DNA-binding domain-containing protein</fullName>
    </recommendedName>
</protein>
<dbReference type="AlphaFoldDB" id="D7CPW5"/>
<keyword evidence="3" id="KW-1185">Reference proteome</keyword>